<dbReference type="PRINTS" id="PR00344">
    <property type="entry name" value="BCTRLSENSOR"/>
</dbReference>
<keyword evidence="12" id="KW-0547">Nucleotide-binding</keyword>
<dbReference type="Gene3D" id="3.30.565.10">
    <property type="entry name" value="Histidine kinase-like ATPase, C-terminal domain"/>
    <property type="match status" value="1"/>
</dbReference>
<keyword evidence="15" id="KW-1133">Transmembrane helix</keyword>
<dbReference type="GO" id="GO:0000155">
    <property type="term" value="F:phosphorelay sensor kinase activity"/>
    <property type="evidence" value="ECO:0007669"/>
    <property type="project" value="InterPro"/>
</dbReference>
<name>A0A2K8QLB3_9GAMM</name>
<evidence type="ECO:0000256" key="3">
    <source>
        <dbReference type="ARBA" id="ARBA00012438"/>
    </source>
</evidence>
<evidence type="ECO:0000256" key="14">
    <source>
        <dbReference type="ARBA" id="ARBA00022840"/>
    </source>
</evidence>
<gene>
    <name evidence="19" type="primary">phoR</name>
    <name evidence="19" type="ORF">CVE23_05790</name>
</gene>
<dbReference type="InterPro" id="IPR035965">
    <property type="entry name" value="PAS-like_dom_sf"/>
</dbReference>
<dbReference type="RefSeq" id="WP_049842511.1">
    <property type="nucleotide sequence ID" value="NZ_BMJF01000009.1"/>
</dbReference>
<dbReference type="EC" id="2.7.13.3" evidence="3"/>
<dbReference type="Pfam" id="PF11808">
    <property type="entry name" value="PhoR"/>
    <property type="match status" value="1"/>
</dbReference>
<keyword evidence="17" id="KW-0472">Membrane</keyword>
<evidence type="ECO:0000256" key="13">
    <source>
        <dbReference type="ARBA" id="ARBA00022777"/>
    </source>
</evidence>
<dbReference type="InterPro" id="IPR000014">
    <property type="entry name" value="PAS"/>
</dbReference>
<keyword evidence="7" id="KW-0997">Cell inner membrane</keyword>
<proteinExistence type="predicted"/>
<reference evidence="20" key="1">
    <citation type="journal article" date="2018" name="Genome Announc.">
        <title>Complete genome sequence of a Dickeya fangzhongdai type strain causing bleeding canker of pear tree trunks.</title>
        <authorList>
            <person name="Zhao Y."/>
            <person name="Tian Y."/>
            <person name="Li X."/>
            <person name="Hu B."/>
        </authorList>
    </citation>
    <scope>NUCLEOTIDE SEQUENCE [LARGE SCALE GENOMIC DNA]</scope>
    <source>
        <strain evidence="20">DSM 101947</strain>
    </source>
</reference>
<evidence type="ECO:0000313" key="19">
    <source>
        <dbReference type="EMBL" id="ATZ93530.1"/>
    </source>
</evidence>
<keyword evidence="14" id="KW-0067">ATP-binding</keyword>
<dbReference type="CDD" id="cd00082">
    <property type="entry name" value="HisKA"/>
    <property type="match status" value="1"/>
</dbReference>
<dbReference type="GO" id="GO:0004721">
    <property type="term" value="F:phosphoprotein phosphatase activity"/>
    <property type="evidence" value="ECO:0007669"/>
    <property type="project" value="InterPro"/>
</dbReference>
<dbReference type="Gene3D" id="3.30.450.20">
    <property type="entry name" value="PAS domain"/>
    <property type="match status" value="1"/>
</dbReference>
<evidence type="ECO:0000256" key="15">
    <source>
        <dbReference type="ARBA" id="ARBA00022989"/>
    </source>
</evidence>
<dbReference type="InterPro" id="IPR013767">
    <property type="entry name" value="PAS_fold"/>
</dbReference>
<dbReference type="InterPro" id="IPR036097">
    <property type="entry name" value="HisK_dim/P_sf"/>
</dbReference>
<dbReference type="AlphaFoldDB" id="A0A2K8QLB3"/>
<evidence type="ECO:0000256" key="12">
    <source>
        <dbReference type="ARBA" id="ARBA00022741"/>
    </source>
</evidence>
<dbReference type="InterPro" id="IPR003661">
    <property type="entry name" value="HisK_dim/P_dom"/>
</dbReference>
<dbReference type="SMART" id="SM00091">
    <property type="entry name" value="PAS"/>
    <property type="match status" value="1"/>
</dbReference>
<dbReference type="InterPro" id="IPR014310">
    <property type="entry name" value="Sig_transdc_His_kinase_PhoR"/>
</dbReference>
<dbReference type="PANTHER" id="PTHR45453:SF1">
    <property type="entry name" value="PHOSPHATE REGULON SENSOR PROTEIN PHOR"/>
    <property type="match status" value="1"/>
</dbReference>
<dbReference type="SMART" id="SM00388">
    <property type="entry name" value="HisKA"/>
    <property type="match status" value="1"/>
</dbReference>
<dbReference type="OrthoDB" id="9813151at2"/>
<dbReference type="Pfam" id="PF00989">
    <property type="entry name" value="PAS"/>
    <property type="match status" value="1"/>
</dbReference>
<evidence type="ECO:0000256" key="4">
    <source>
        <dbReference type="ARBA" id="ARBA00019665"/>
    </source>
</evidence>
<dbReference type="PANTHER" id="PTHR45453">
    <property type="entry name" value="PHOSPHATE REGULON SENSOR PROTEIN PHOR"/>
    <property type="match status" value="1"/>
</dbReference>
<dbReference type="FunFam" id="1.10.287.130:FF:000001">
    <property type="entry name" value="Two-component sensor histidine kinase"/>
    <property type="match status" value="1"/>
</dbReference>
<dbReference type="InterPro" id="IPR021766">
    <property type="entry name" value="PhoR_N"/>
</dbReference>
<evidence type="ECO:0000256" key="5">
    <source>
        <dbReference type="ARBA" id="ARBA00022448"/>
    </source>
</evidence>
<keyword evidence="11" id="KW-0812">Transmembrane</keyword>
<dbReference type="SMART" id="SM00387">
    <property type="entry name" value="HATPase_c"/>
    <property type="match status" value="1"/>
</dbReference>
<dbReference type="Gene3D" id="1.10.287.130">
    <property type="match status" value="1"/>
</dbReference>
<evidence type="ECO:0000256" key="18">
    <source>
        <dbReference type="ARBA" id="ARBA00025207"/>
    </source>
</evidence>
<dbReference type="InterPro" id="IPR003594">
    <property type="entry name" value="HATPase_dom"/>
</dbReference>
<protein>
    <recommendedName>
        <fullName evidence="4">Phosphate regulon sensor protein PhoR</fullName>
        <ecNumber evidence="3">2.7.13.3</ecNumber>
    </recommendedName>
</protein>
<dbReference type="InterPro" id="IPR004358">
    <property type="entry name" value="Sig_transdc_His_kin-like_C"/>
</dbReference>
<dbReference type="SUPFAM" id="SSF47384">
    <property type="entry name" value="Homodimeric domain of signal transducing histidine kinase"/>
    <property type="match status" value="1"/>
</dbReference>
<keyword evidence="10 19" id="KW-0808">Transferase</keyword>
<evidence type="ECO:0000256" key="2">
    <source>
        <dbReference type="ARBA" id="ARBA00004429"/>
    </source>
</evidence>
<evidence type="ECO:0000256" key="8">
    <source>
        <dbReference type="ARBA" id="ARBA00022553"/>
    </source>
</evidence>
<evidence type="ECO:0000256" key="1">
    <source>
        <dbReference type="ARBA" id="ARBA00000085"/>
    </source>
</evidence>
<dbReference type="NCBIfam" id="NF008235">
    <property type="entry name" value="PRK11006.1"/>
    <property type="match status" value="1"/>
</dbReference>
<dbReference type="KEGG" id="dfn:CVE23_05790"/>
<dbReference type="GO" id="GO:0006355">
    <property type="term" value="P:regulation of DNA-templated transcription"/>
    <property type="evidence" value="ECO:0007669"/>
    <property type="project" value="InterPro"/>
</dbReference>
<evidence type="ECO:0000256" key="16">
    <source>
        <dbReference type="ARBA" id="ARBA00023012"/>
    </source>
</evidence>
<comment type="function">
    <text evidence="18">Member of the two-component regulatory system PhoR/PhoB involved in the phosphate regulon genes expression. PhoR may function as a membrane-associated protein kinase that phosphorylates PhoB in response to environmental signals.</text>
</comment>
<sequence length="440" mass="50761">MLERLSWKKLALELAFFCLPGLLLGLIIGYLPWFLLASVLAALCWNFYNQLRLSYWLWVDRSMTPPPGRWSWEPLFYGLYQMQLRNRRRRRELALLIKRFRSGAESLPDAVVITTEEGVIIWCNRLAQHLLSFRWPEDNGQNILNLLRYPEFTQYMQQQDFSRPLTLMLKNSHHVEFRVMPYSEGQLLMVARDVTQMHQLEGARRNFFANVSHELRTPLTVLQGYLEMMNDESLDGALQSKALHTMQEQTRRMDGLVRQLLTLSRIEAAAAIDLNEKVDIPLMLRVLKREADTLSQGRHEIVFRVNEQLQVFGNEEQLRSAVSNLVYNAVNHTPQGTRIEVCWQQTPQGAQFQVSDNGPGIAAEHLPRLTERFYRVDKARSRQTGGSGLGLAIVKHALSHHDSRLEILSEEGAGSRFMFTLPNRLIVRSVLSQNAANPQL</sequence>
<dbReference type="PROSITE" id="PS50112">
    <property type="entry name" value="PAS"/>
    <property type="match status" value="1"/>
</dbReference>
<keyword evidence="5" id="KW-0813">Transport</keyword>
<keyword evidence="20" id="KW-1185">Reference proteome</keyword>
<evidence type="ECO:0000256" key="11">
    <source>
        <dbReference type="ARBA" id="ARBA00022692"/>
    </source>
</evidence>
<dbReference type="GO" id="GO:0006817">
    <property type="term" value="P:phosphate ion transport"/>
    <property type="evidence" value="ECO:0007669"/>
    <property type="project" value="UniProtKB-KW"/>
</dbReference>
<evidence type="ECO:0000313" key="20">
    <source>
        <dbReference type="Proteomes" id="UP000231901"/>
    </source>
</evidence>
<comment type="subcellular location">
    <subcellularLocation>
        <location evidence="2">Cell inner membrane</location>
        <topology evidence="2">Multi-pass membrane protein</topology>
    </subcellularLocation>
</comment>
<evidence type="ECO:0000256" key="7">
    <source>
        <dbReference type="ARBA" id="ARBA00022519"/>
    </source>
</evidence>
<keyword evidence="13 19" id="KW-0418">Kinase</keyword>
<evidence type="ECO:0000256" key="17">
    <source>
        <dbReference type="ARBA" id="ARBA00023136"/>
    </source>
</evidence>
<dbReference type="Pfam" id="PF02518">
    <property type="entry name" value="HATPase_c"/>
    <property type="match status" value="1"/>
</dbReference>
<keyword evidence="16" id="KW-0902">Two-component regulatory system</keyword>
<dbReference type="SUPFAM" id="SSF55874">
    <property type="entry name" value="ATPase domain of HSP90 chaperone/DNA topoisomerase II/histidine kinase"/>
    <property type="match status" value="1"/>
</dbReference>
<dbReference type="GeneID" id="66563850"/>
<dbReference type="EMBL" id="CP025003">
    <property type="protein sequence ID" value="ATZ93530.1"/>
    <property type="molecule type" value="Genomic_DNA"/>
</dbReference>
<organism evidence="19 20">
    <name type="scientific">Dickeya fangzhongdai</name>
    <dbReference type="NCBI Taxonomy" id="1778540"/>
    <lineage>
        <taxon>Bacteria</taxon>
        <taxon>Pseudomonadati</taxon>
        <taxon>Pseudomonadota</taxon>
        <taxon>Gammaproteobacteria</taxon>
        <taxon>Enterobacterales</taxon>
        <taxon>Pectobacteriaceae</taxon>
        <taxon>Dickeya</taxon>
    </lineage>
</organism>
<dbReference type="CDD" id="cd00130">
    <property type="entry name" value="PAS"/>
    <property type="match status" value="1"/>
</dbReference>
<evidence type="ECO:0000256" key="9">
    <source>
        <dbReference type="ARBA" id="ARBA00022592"/>
    </source>
</evidence>
<dbReference type="Pfam" id="PF00512">
    <property type="entry name" value="HisKA"/>
    <property type="match status" value="1"/>
</dbReference>
<dbReference type="InterPro" id="IPR036890">
    <property type="entry name" value="HATPase_C_sf"/>
</dbReference>
<comment type="catalytic activity">
    <reaction evidence="1">
        <text>ATP + protein L-histidine = ADP + protein N-phospho-L-histidine.</text>
        <dbReference type="EC" id="2.7.13.3"/>
    </reaction>
</comment>
<dbReference type="GO" id="GO:0005524">
    <property type="term" value="F:ATP binding"/>
    <property type="evidence" value="ECO:0007669"/>
    <property type="project" value="UniProtKB-KW"/>
</dbReference>
<keyword evidence="6" id="KW-1003">Cell membrane</keyword>
<dbReference type="InterPro" id="IPR005467">
    <property type="entry name" value="His_kinase_dom"/>
</dbReference>
<dbReference type="Proteomes" id="UP000231901">
    <property type="component" value="Chromosome"/>
</dbReference>
<dbReference type="GO" id="GO:0016036">
    <property type="term" value="P:cellular response to phosphate starvation"/>
    <property type="evidence" value="ECO:0007669"/>
    <property type="project" value="TreeGrafter"/>
</dbReference>
<dbReference type="InterPro" id="IPR050351">
    <property type="entry name" value="BphY/WalK/GraS-like"/>
</dbReference>
<dbReference type="PROSITE" id="PS50109">
    <property type="entry name" value="HIS_KIN"/>
    <property type="match status" value="1"/>
</dbReference>
<dbReference type="SUPFAM" id="SSF55785">
    <property type="entry name" value="PYP-like sensor domain (PAS domain)"/>
    <property type="match status" value="1"/>
</dbReference>
<dbReference type="GO" id="GO:0005886">
    <property type="term" value="C:plasma membrane"/>
    <property type="evidence" value="ECO:0007669"/>
    <property type="project" value="UniProtKB-SubCell"/>
</dbReference>
<keyword evidence="8" id="KW-0597">Phosphoprotein</keyword>
<evidence type="ECO:0000256" key="6">
    <source>
        <dbReference type="ARBA" id="ARBA00022475"/>
    </source>
</evidence>
<dbReference type="FunFam" id="3.30.565.10:FF:000032">
    <property type="entry name" value="Phosphate regulon sensor histidine kinase PhoR"/>
    <property type="match status" value="1"/>
</dbReference>
<keyword evidence="9" id="KW-0592">Phosphate transport</keyword>
<accession>A0A2K8QLB3</accession>
<dbReference type="NCBIfam" id="TIGR00229">
    <property type="entry name" value="sensory_box"/>
    <property type="match status" value="1"/>
</dbReference>
<evidence type="ECO:0000256" key="10">
    <source>
        <dbReference type="ARBA" id="ARBA00022679"/>
    </source>
</evidence>
<dbReference type="FunFam" id="3.30.450.20:FF:000044">
    <property type="entry name" value="Phosphate regulon sensor histidine kinase PhoR"/>
    <property type="match status" value="1"/>
</dbReference>
<dbReference type="NCBIfam" id="TIGR02966">
    <property type="entry name" value="phoR_proteo"/>
    <property type="match status" value="1"/>
</dbReference>